<comment type="caution">
    <text evidence="1">The sequence shown here is derived from an EMBL/GenBank/DDBJ whole genome shotgun (WGS) entry which is preliminary data.</text>
</comment>
<sequence length="29" mass="2920">MSNKVKALAIFGALALMTVAAQAGVGWIS</sequence>
<name>A0ABT9LWI4_9BACL</name>
<gene>
    <name evidence="1" type="ORF">J2S04_001576</name>
</gene>
<keyword evidence="2" id="KW-1185">Reference proteome</keyword>
<evidence type="ECO:0000313" key="1">
    <source>
        <dbReference type="EMBL" id="MDP9728626.1"/>
    </source>
</evidence>
<evidence type="ECO:0000313" key="2">
    <source>
        <dbReference type="Proteomes" id="UP001229209"/>
    </source>
</evidence>
<protein>
    <submittedName>
        <fullName evidence="1">Uncharacterized protein</fullName>
    </submittedName>
</protein>
<dbReference type="Proteomes" id="UP001229209">
    <property type="component" value="Unassembled WGS sequence"/>
</dbReference>
<proteinExistence type="predicted"/>
<accession>A0ABT9LWI4</accession>
<dbReference type="EMBL" id="JAURUO010000007">
    <property type="protein sequence ID" value="MDP9728626.1"/>
    <property type="molecule type" value="Genomic_DNA"/>
</dbReference>
<reference evidence="1 2" key="1">
    <citation type="submission" date="2023-07" db="EMBL/GenBank/DDBJ databases">
        <title>Genomic Encyclopedia of Type Strains, Phase IV (KMG-IV): sequencing the most valuable type-strain genomes for metagenomic binning, comparative biology and taxonomic classification.</title>
        <authorList>
            <person name="Goeker M."/>
        </authorList>
    </citation>
    <scope>NUCLEOTIDE SEQUENCE [LARGE SCALE GENOMIC DNA]</scope>
    <source>
        <strain evidence="1 2">DSM 25924</strain>
    </source>
</reference>
<organism evidence="1 2">
    <name type="scientific">Alicyclobacillus tolerans</name>
    <dbReference type="NCBI Taxonomy" id="90970"/>
    <lineage>
        <taxon>Bacteria</taxon>
        <taxon>Bacillati</taxon>
        <taxon>Bacillota</taxon>
        <taxon>Bacilli</taxon>
        <taxon>Bacillales</taxon>
        <taxon>Alicyclobacillaceae</taxon>
        <taxon>Alicyclobacillus</taxon>
    </lineage>
</organism>